<dbReference type="InterPro" id="IPR010982">
    <property type="entry name" value="Lambda_DNA-bd_dom_sf"/>
</dbReference>
<evidence type="ECO:0000313" key="5">
    <source>
        <dbReference type="Proteomes" id="UP001058687"/>
    </source>
</evidence>
<dbReference type="GeneID" id="67379104"/>
<reference evidence="2" key="1">
    <citation type="submission" date="2020-03" db="EMBL/GenBank/DDBJ databases">
        <title>Five strains of Vibrio campbellii isolated from Mariana Trench.</title>
        <authorList>
            <person name="Liang J."/>
            <person name="Zhang X.-H."/>
        </authorList>
    </citation>
    <scope>NUCLEOTIDE SEQUENCE</scope>
    <source>
        <strain evidence="3">LJC013</strain>
        <strain evidence="2">LJC014</strain>
    </source>
</reference>
<dbReference type="CDD" id="cd00093">
    <property type="entry name" value="HTH_XRE"/>
    <property type="match status" value="1"/>
</dbReference>
<organism evidence="2 5">
    <name type="scientific">Vibrio campbellii</name>
    <dbReference type="NCBI Taxonomy" id="680"/>
    <lineage>
        <taxon>Bacteria</taxon>
        <taxon>Pseudomonadati</taxon>
        <taxon>Pseudomonadota</taxon>
        <taxon>Gammaproteobacteria</taxon>
        <taxon>Vibrionales</taxon>
        <taxon>Vibrionaceae</taxon>
        <taxon>Vibrio</taxon>
    </lineage>
</organism>
<evidence type="ECO:0000313" key="6">
    <source>
        <dbReference type="Proteomes" id="UP001059912"/>
    </source>
</evidence>
<dbReference type="GO" id="GO:0003677">
    <property type="term" value="F:DNA binding"/>
    <property type="evidence" value="ECO:0007669"/>
    <property type="project" value="InterPro"/>
</dbReference>
<dbReference type="Proteomes" id="UP001059912">
    <property type="component" value="Chromosome 2"/>
</dbReference>
<keyword evidence="6" id="KW-1185">Reference proteome</keyword>
<dbReference type="InterPro" id="IPR001387">
    <property type="entry name" value="Cro/C1-type_HTH"/>
</dbReference>
<dbReference type="SUPFAM" id="SSF47413">
    <property type="entry name" value="lambda repressor-like DNA-binding domains"/>
    <property type="match status" value="1"/>
</dbReference>
<accession>A0A0A3FK70</accession>
<proteinExistence type="predicted"/>
<evidence type="ECO:0000313" key="3">
    <source>
        <dbReference type="EMBL" id="UTZ33646.1"/>
    </source>
</evidence>
<dbReference type="OrthoDB" id="5916950at2"/>
<dbReference type="AlphaFoldDB" id="A0A0A3FK70"/>
<dbReference type="RefSeq" id="WP_005432247.1">
    <property type="nucleotide sequence ID" value="NZ_BBKG01000015.1"/>
</dbReference>
<name>A0A0A3FK70_9VIBR</name>
<dbReference type="EMBL" id="CP050468">
    <property type="protein sequence ID" value="UTZ28485.1"/>
    <property type="molecule type" value="Genomic_DNA"/>
</dbReference>
<evidence type="ECO:0000313" key="4">
    <source>
        <dbReference type="EMBL" id="WDG10793.1"/>
    </source>
</evidence>
<evidence type="ECO:0000313" key="2">
    <source>
        <dbReference type="EMBL" id="UTZ28485.1"/>
    </source>
</evidence>
<dbReference type="PROSITE" id="PS50943">
    <property type="entry name" value="HTH_CROC1"/>
    <property type="match status" value="1"/>
</dbReference>
<feature type="domain" description="HTH cro/C1-type" evidence="1">
    <location>
        <begin position="21"/>
        <end position="69"/>
    </location>
</feature>
<sequence length="115" mass="13128">MEFTELDRNALYDIWMSQKAKMHLTQMEMAKRLGISLHEFSSLLRGNAPLTLGFVKQLCEQLHVRPGQVIPSLTERDISGSGSVYLQNRITVDGEIRNVFVEGNQVVIEYEHHVS</sequence>
<reference evidence="4" key="2">
    <citation type="submission" date="2023-02" db="EMBL/GenBank/DDBJ databases">
        <title>Isolation, identification, and genome analysis of Vibrio campbellii in the Penaeus vannamei larvae stage.</title>
        <authorList>
            <person name="Huang T."/>
            <person name="Zhang B."/>
        </authorList>
    </citation>
    <scope>NUCLEOTIDE SEQUENCE</scope>
    <source>
        <strain evidence="4">20220413_1</strain>
    </source>
</reference>
<dbReference type="Proteomes" id="UP001219537">
    <property type="component" value="Chromosome 2"/>
</dbReference>
<dbReference type="Gene3D" id="1.10.260.40">
    <property type="entry name" value="lambda repressor-like DNA-binding domains"/>
    <property type="match status" value="1"/>
</dbReference>
<gene>
    <name evidence="2" type="ORF">HB761_17495</name>
    <name evidence="3" type="ORF">HB762_20455</name>
    <name evidence="4" type="ORF">PUN50_25860</name>
</gene>
<evidence type="ECO:0000259" key="1">
    <source>
        <dbReference type="PROSITE" id="PS50943"/>
    </source>
</evidence>
<dbReference type="EMBL" id="CP117989">
    <property type="protein sequence ID" value="WDG10793.1"/>
    <property type="molecule type" value="Genomic_DNA"/>
</dbReference>
<dbReference type="EMBL" id="CP050471">
    <property type="protein sequence ID" value="UTZ33646.1"/>
    <property type="molecule type" value="Genomic_DNA"/>
</dbReference>
<dbReference type="Proteomes" id="UP001058687">
    <property type="component" value="Chromosome 2"/>
</dbReference>
<protein>
    <submittedName>
        <fullName evidence="2">Helix-turn-helix transcriptional regulator</fullName>
    </submittedName>
</protein>